<dbReference type="InterPro" id="IPR029016">
    <property type="entry name" value="GAF-like_dom_sf"/>
</dbReference>
<sequence length="225" mass="23953">MKRGAILARLIEAITVAPARSRPDELGRTCRDLLGADGTSITIENSVTNRVTLTATDSTAARLEDLQDVLGEGPGHAAYGAGEPVGSDLETDRRWPEFVRAALAAVGPLTIRCFPIRPGGRPFGVLSAYVADGRTFTESPQTSQFLADALGVALLNDPPTSEEPDDRSPWMSRAVVHQATGMIAGHLGLAIEDASALLRARAYARDETLARVAQLIVSRRLQLDG</sequence>
<reference evidence="4 5" key="1">
    <citation type="submission" date="2019-02" db="EMBL/GenBank/DDBJ databases">
        <title>Kribbella capetownensis sp. nov. and Kribbella speibonae sp. nov., isolated from soil.</title>
        <authorList>
            <person name="Curtis S.M."/>
            <person name="Norton I."/>
            <person name="Everest G.J."/>
            <person name="Meyers P.R."/>
        </authorList>
    </citation>
    <scope>NUCLEOTIDE SEQUENCE [LARGE SCALE GENOMIC DNA]</scope>
    <source>
        <strain evidence="4 5">NRRL B-24813</strain>
    </source>
</reference>
<dbReference type="Gene3D" id="1.10.10.10">
    <property type="entry name" value="Winged helix-like DNA-binding domain superfamily/Winged helix DNA-binding domain"/>
    <property type="match status" value="1"/>
</dbReference>
<dbReference type="GO" id="GO:0003723">
    <property type="term" value="F:RNA binding"/>
    <property type="evidence" value="ECO:0007669"/>
    <property type="project" value="InterPro"/>
</dbReference>
<evidence type="ECO:0000313" key="5">
    <source>
        <dbReference type="Proteomes" id="UP000291144"/>
    </source>
</evidence>
<dbReference type="RefSeq" id="WP_131365255.1">
    <property type="nucleotide sequence ID" value="NZ_SJKB01000019.1"/>
</dbReference>
<dbReference type="SUPFAM" id="SSF55781">
    <property type="entry name" value="GAF domain-like"/>
    <property type="match status" value="1"/>
</dbReference>
<dbReference type="Proteomes" id="UP000291144">
    <property type="component" value="Unassembled WGS sequence"/>
</dbReference>
<dbReference type="SMART" id="SM01012">
    <property type="entry name" value="ANTAR"/>
    <property type="match status" value="1"/>
</dbReference>
<dbReference type="InterPro" id="IPR005561">
    <property type="entry name" value="ANTAR"/>
</dbReference>
<dbReference type="InterPro" id="IPR036388">
    <property type="entry name" value="WH-like_DNA-bd_sf"/>
</dbReference>
<organism evidence="4 5">
    <name type="scientific">Kribbella pittospori</name>
    <dbReference type="NCBI Taxonomy" id="722689"/>
    <lineage>
        <taxon>Bacteria</taxon>
        <taxon>Bacillati</taxon>
        <taxon>Actinomycetota</taxon>
        <taxon>Actinomycetes</taxon>
        <taxon>Propionibacteriales</taxon>
        <taxon>Kribbellaceae</taxon>
        <taxon>Kribbella</taxon>
    </lineage>
</organism>
<evidence type="ECO:0000259" key="3">
    <source>
        <dbReference type="PROSITE" id="PS50921"/>
    </source>
</evidence>
<dbReference type="EMBL" id="SJKB01000019">
    <property type="protein sequence ID" value="TCC54470.1"/>
    <property type="molecule type" value="Genomic_DNA"/>
</dbReference>
<evidence type="ECO:0000256" key="2">
    <source>
        <dbReference type="ARBA" id="ARBA00023163"/>
    </source>
</evidence>
<keyword evidence="5" id="KW-1185">Reference proteome</keyword>
<dbReference type="Gene3D" id="3.30.450.40">
    <property type="match status" value="1"/>
</dbReference>
<accession>A0A4R0K536</accession>
<gene>
    <name evidence="4" type="ORF">E0H73_39200</name>
</gene>
<comment type="caution">
    <text evidence="4">The sequence shown here is derived from an EMBL/GenBank/DDBJ whole genome shotgun (WGS) entry which is preliminary data.</text>
</comment>
<dbReference type="PROSITE" id="PS50921">
    <property type="entry name" value="ANTAR"/>
    <property type="match status" value="1"/>
</dbReference>
<dbReference type="OrthoDB" id="7466251at2"/>
<keyword evidence="2" id="KW-0804">Transcription</keyword>
<dbReference type="AlphaFoldDB" id="A0A4R0K536"/>
<keyword evidence="1" id="KW-0805">Transcription regulation</keyword>
<feature type="domain" description="ANTAR" evidence="3">
    <location>
        <begin position="156"/>
        <end position="217"/>
    </location>
</feature>
<dbReference type="Pfam" id="PF03861">
    <property type="entry name" value="ANTAR"/>
    <property type="match status" value="1"/>
</dbReference>
<evidence type="ECO:0000256" key="1">
    <source>
        <dbReference type="ARBA" id="ARBA00023015"/>
    </source>
</evidence>
<protein>
    <submittedName>
        <fullName evidence="4">Antitermination regulator</fullName>
    </submittedName>
</protein>
<evidence type="ECO:0000313" key="4">
    <source>
        <dbReference type="EMBL" id="TCC54470.1"/>
    </source>
</evidence>
<proteinExistence type="predicted"/>
<name>A0A4R0K536_9ACTN</name>